<gene>
    <name evidence="4" type="ORF">BV898_13662</name>
</gene>
<evidence type="ECO:0000313" key="4">
    <source>
        <dbReference type="EMBL" id="OQV12104.1"/>
    </source>
</evidence>
<protein>
    <recommendedName>
        <fullName evidence="3">ZP domain-containing protein</fullName>
    </recommendedName>
</protein>
<dbReference type="InterPro" id="IPR001507">
    <property type="entry name" value="ZP_dom"/>
</dbReference>
<evidence type="ECO:0000313" key="5">
    <source>
        <dbReference type="Proteomes" id="UP000192578"/>
    </source>
</evidence>
<keyword evidence="2" id="KW-0812">Transmembrane</keyword>
<sequence length="221" mass="23974">MVRFQDSSQVHLQCEVALCRNPCPAVICRGDPGFNPNEVVAVQKLPRQNGNGQGLAGSTFTVLEPGSAVPINSSQCGYGEWVLALCITFGILFLIMLIVNIIMCSAVSCNCTQKEQTEEIHHDAWGEYDTVKNAWSSSASGASGVADRHSLHSVPINGVSQSQYAPRGPSPYHMPSGGRGAVLYDDGEMIRDARSFHIPTQHANNNYSDQYAMSHRNGSKY</sequence>
<feature type="compositionally biased region" description="Polar residues" evidence="1">
    <location>
        <begin position="201"/>
        <end position="211"/>
    </location>
</feature>
<keyword evidence="2" id="KW-1133">Transmembrane helix</keyword>
<keyword evidence="2" id="KW-0472">Membrane</keyword>
<evidence type="ECO:0000259" key="3">
    <source>
        <dbReference type="PROSITE" id="PS51034"/>
    </source>
</evidence>
<dbReference type="AlphaFoldDB" id="A0A1W0WA60"/>
<name>A0A1W0WA60_HYPEX</name>
<feature type="region of interest" description="Disordered" evidence="1">
    <location>
        <begin position="200"/>
        <end position="221"/>
    </location>
</feature>
<keyword evidence="5" id="KW-1185">Reference proteome</keyword>
<comment type="caution">
    <text evidence="4">The sequence shown here is derived from an EMBL/GenBank/DDBJ whole genome shotgun (WGS) entry which is preliminary data.</text>
</comment>
<dbReference type="PROSITE" id="PS51034">
    <property type="entry name" value="ZP_2"/>
    <property type="match status" value="1"/>
</dbReference>
<dbReference type="OrthoDB" id="8171348at2759"/>
<evidence type="ECO:0000256" key="1">
    <source>
        <dbReference type="SAM" id="MobiDB-lite"/>
    </source>
</evidence>
<proteinExistence type="predicted"/>
<organism evidence="4 5">
    <name type="scientific">Hypsibius exemplaris</name>
    <name type="common">Freshwater tardigrade</name>
    <dbReference type="NCBI Taxonomy" id="2072580"/>
    <lineage>
        <taxon>Eukaryota</taxon>
        <taxon>Metazoa</taxon>
        <taxon>Ecdysozoa</taxon>
        <taxon>Tardigrada</taxon>
        <taxon>Eutardigrada</taxon>
        <taxon>Parachela</taxon>
        <taxon>Hypsibioidea</taxon>
        <taxon>Hypsibiidae</taxon>
        <taxon>Hypsibius</taxon>
    </lineage>
</organism>
<evidence type="ECO:0000256" key="2">
    <source>
        <dbReference type="SAM" id="Phobius"/>
    </source>
</evidence>
<dbReference type="EMBL" id="MTYJ01000154">
    <property type="protein sequence ID" value="OQV12104.1"/>
    <property type="molecule type" value="Genomic_DNA"/>
</dbReference>
<reference evidence="5" key="1">
    <citation type="submission" date="2017-01" db="EMBL/GenBank/DDBJ databases">
        <title>Comparative genomics of anhydrobiosis in the tardigrade Hypsibius dujardini.</title>
        <authorList>
            <person name="Yoshida Y."/>
            <person name="Koutsovoulos G."/>
            <person name="Laetsch D."/>
            <person name="Stevens L."/>
            <person name="Kumar S."/>
            <person name="Horikawa D."/>
            <person name="Ishino K."/>
            <person name="Komine S."/>
            <person name="Tomita M."/>
            <person name="Blaxter M."/>
            <person name="Arakawa K."/>
        </authorList>
    </citation>
    <scope>NUCLEOTIDE SEQUENCE [LARGE SCALE GENOMIC DNA]</scope>
    <source>
        <strain evidence="5">Z151</strain>
    </source>
</reference>
<feature type="transmembrane region" description="Helical" evidence="2">
    <location>
        <begin position="81"/>
        <end position="103"/>
    </location>
</feature>
<dbReference type="Proteomes" id="UP000192578">
    <property type="component" value="Unassembled WGS sequence"/>
</dbReference>
<feature type="domain" description="ZP" evidence="3">
    <location>
        <begin position="1"/>
        <end position="35"/>
    </location>
</feature>
<accession>A0A1W0WA60</accession>